<sequence>MFNSVALWASIDILNIGSSCPYQLVQC</sequence>
<reference evidence="1" key="1">
    <citation type="submission" date="2018-02" db="EMBL/GenBank/DDBJ databases">
        <title>Rhizophora mucronata_Transcriptome.</title>
        <authorList>
            <person name="Meera S.P."/>
            <person name="Sreeshan A."/>
            <person name="Augustine A."/>
        </authorList>
    </citation>
    <scope>NUCLEOTIDE SEQUENCE</scope>
    <source>
        <tissue evidence="1">Leaf</tissue>
    </source>
</reference>
<organism evidence="1">
    <name type="scientific">Rhizophora mucronata</name>
    <name type="common">Asiatic mangrove</name>
    <dbReference type="NCBI Taxonomy" id="61149"/>
    <lineage>
        <taxon>Eukaryota</taxon>
        <taxon>Viridiplantae</taxon>
        <taxon>Streptophyta</taxon>
        <taxon>Embryophyta</taxon>
        <taxon>Tracheophyta</taxon>
        <taxon>Spermatophyta</taxon>
        <taxon>Magnoliopsida</taxon>
        <taxon>eudicotyledons</taxon>
        <taxon>Gunneridae</taxon>
        <taxon>Pentapetalae</taxon>
        <taxon>rosids</taxon>
        <taxon>fabids</taxon>
        <taxon>Malpighiales</taxon>
        <taxon>Rhizophoraceae</taxon>
        <taxon>Rhizophora</taxon>
    </lineage>
</organism>
<dbReference type="EMBL" id="GGEC01079346">
    <property type="protein sequence ID" value="MBX59830.1"/>
    <property type="molecule type" value="Transcribed_RNA"/>
</dbReference>
<dbReference type="AlphaFoldDB" id="A0A2P2PYP2"/>
<evidence type="ECO:0000313" key="1">
    <source>
        <dbReference type="EMBL" id="MBX59830.1"/>
    </source>
</evidence>
<proteinExistence type="predicted"/>
<name>A0A2P2PYP2_RHIMU</name>
<accession>A0A2P2PYP2</accession>
<protein>
    <submittedName>
        <fullName evidence="1">Uncharacterized protein</fullName>
    </submittedName>
</protein>